<dbReference type="RefSeq" id="WP_155285101.1">
    <property type="nucleotide sequence ID" value="NZ_BLBC01000011.1"/>
</dbReference>
<dbReference type="EMBL" id="BLBC01000011">
    <property type="protein sequence ID" value="GET46472.1"/>
    <property type="molecule type" value="Genomic_DNA"/>
</dbReference>
<keyword evidence="3" id="KW-1185">Reference proteome</keyword>
<dbReference type="OrthoDB" id="796468at2"/>
<feature type="domain" description="AAA+ ATPase" evidence="1">
    <location>
        <begin position="33"/>
        <end position="177"/>
    </location>
</feature>
<dbReference type="AlphaFoldDB" id="A0A5M4BAY2"/>
<evidence type="ECO:0000259" key="1">
    <source>
        <dbReference type="SMART" id="SM00382"/>
    </source>
</evidence>
<gene>
    <name evidence="2" type="ORF">RCZ01_17740</name>
</gene>
<proteinExistence type="predicted"/>
<dbReference type="InterPro" id="IPR003593">
    <property type="entry name" value="AAA+_ATPase"/>
</dbReference>
<accession>A0A5M4BAY2</accession>
<dbReference type="Gene3D" id="3.40.50.300">
    <property type="entry name" value="P-loop containing nucleotide triphosphate hydrolases"/>
    <property type="match status" value="1"/>
</dbReference>
<dbReference type="SUPFAM" id="SSF52540">
    <property type="entry name" value="P-loop containing nucleoside triphosphate hydrolases"/>
    <property type="match status" value="1"/>
</dbReference>
<dbReference type="InterPro" id="IPR027417">
    <property type="entry name" value="P-loop_NTPase"/>
</dbReference>
<dbReference type="Proteomes" id="UP000398217">
    <property type="component" value="Unassembled WGS sequence"/>
</dbReference>
<dbReference type="SMART" id="SM00382">
    <property type="entry name" value="AAA"/>
    <property type="match status" value="1"/>
</dbReference>
<name>A0A5M4BAY2_9FLAO</name>
<reference evidence="3" key="1">
    <citation type="journal article" date="2020" name="Int. J. Syst. Evol. Microbiol.">
        <title>Capnocytophaga felis sp. nov. isolated from the feline oral cavity.</title>
        <authorList>
            <person name="Suzuki M."/>
            <person name="Umeda K."/>
            <person name="Kimura M."/>
            <person name="Imaoka K."/>
            <person name="Morikawa S."/>
            <person name="Maeda K."/>
        </authorList>
    </citation>
    <scope>NUCLEOTIDE SEQUENCE [LARGE SCALE GENOMIC DNA]</scope>
    <source>
        <strain evidence="3">KC07070</strain>
    </source>
</reference>
<evidence type="ECO:0000313" key="3">
    <source>
        <dbReference type="Proteomes" id="UP000398217"/>
    </source>
</evidence>
<evidence type="ECO:0000313" key="2">
    <source>
        <dbReference type="EMBL" id="GET46472.1"/>
    </source>
</evidence>
<protein>
    <recommendedName>
        <fullName evidence="1">AAA+ ATPase domain-containing protein</fullName>
    </recommendedName>
</protein>
<organism evidence="2 3">
    <name type="scientific">Capnocytophaga felis</name>
    <dbReference type="NCBI Taxonomy" id="2267611"/>
    <lineage>
        <taxon>Bacteria</taxon>
        <taxon>Pseudomonadati</taxon>
        <taxon>Bacteroidota</taxon>
        <taxon>Flavobacteriia</taxon>
        <taxon>Flavobacteriales</taxon>
        <taxon>Flavobacteriaceae</taxon>
        <taxon>Capnocytophaga</taxon>
    </lineage>
</organism>
<sequence length="213" mass="24395">MAQAYTPKQAINKKFKLLPFEGAWKDFVGCPARGFSAIIWGASSSGKSSLAMQWVRYLTEFGKVAYNSLEEGFSHTMQMNLKRNYMDSVEGKFLLIDNEPFDELLERMEKHKSPDFLIIDSVQYMQTDKEEYKKLKRLMKDKNKGLILISQANGKEPKGELADFVRYDVDLKIRVEGYKAFPAGRMNGGGSPFVIYPQKAAEYWGDVKQDDNE</sequence>
<comment type="caution">
    <text evidence="2">The sequence shown here is derived from an EMBL/GenBank/DDBJ whole genome shotgun (WGS) entry which is preliminary data.</text>
</comment>